<feature type="compositionally biased region" description="Low complexity" evidence="4">
    <location>
        <begin position="357"/>
        <end position="383"/>
    </location>
</feature>
<dbReference type="RefSeq" id="XP_049260852.1">
    <property type="nucleotide sequence ID" value="XM_049409999.1"/>
</dbReference>
<reference evidence="6 7" key="1">
    <citation type="journal article" date="2021" name="DNA Res.">
        <title>Genome analysis of Candida subhashii reveals its hybrid nature and dual mitochondrial genome conformations.</title>
        <authorList>
            <person name="Mixao V."/>
            <person name="Hegedusova E."/>
            <person name="Saus E."/>
            <person name="Pryszcz L.P."/>
            <person name="Cillingova A."/>
            <person name="Nosek J."/>
            <person name="Gabaldon T."/>
        </authorList>
    </citation>
    <scope>NUCLEOTIDE SEQUENCE [LARGE SCALE GENOMIC DNA]</scope>
    <source>
        <strain evidence="6 7">CBS 10753</strain>
    </source>
</reference>
<feature type="region of interest" description="Disordered" evidence="4">
    <location>
        <begin position="609"/>
        <end position="639"/>
    </location>
</feature>
<dbReference type="Pfam" id="PF00076">
    <property type="entry name" value="RRM_1"/>
    <property type="match status" value="1"/>
</dbReference>
<feature type="compositionally biased region" description="Polar residues" evidence="4">
    <location>
        <begin position="432"/>
        <end position="450"/>
    </location>
</feature>
<feature type="region of interest" description="Disordered" evidence="4">
    <location>
        <begin position="201"/>
        <end position="274"/>
    </location>
</feature>
<feature type="compositionally biased region" description="Low complexity" evidence="4">
    <location>
        <begin position="26"/>
        <end position="72"/>
    </location>
</feature>
<organism evidence="6 7">
    <name type="scientific">[Candida] subhashii</name>
    <dbReference type="NCBI Taxonomy" id="561895"/>
    <lineage>
        <taxon>Eukaryota</taxon>
        <taxon>Fungi</taxon>
        <taxon>Dikarya</taxon>
        <taxon>Ascomycota</taxon>
        <taxon>Saccharomycotina</taxon>
        <taxon>Pichiomycetes</taxon>
        <taxon>Debaryomycetaceae</taxon>
        <taxon>Spathaspora</taxon>
    </lineage>
</organism>
<proteinExistence type="predicted"/>
<evidence type="ECO:0000256" key="2">
    <source>
        <dbReference type="ARBA" id="ARBA00022884"/>
    </source>
</evidence>
<feature type="region of interest" description="Disordered" evidence="4">
    <location>
        <begin position="292"/>
        <end position="328"/>
    </location>
</feature>
<gene>
    <name evidence="6" type="ORF">J8A68_005885</name>
</gene>
<keyword evidence="2 3" id="KW-0694">RNA-binding</keyword>
<feature type="region of interest" description="Disordered" evidence="4">
    <location>
        <begin position="26"/>
        <end position="87"/>
    </location>
</feature>
<keyword evidence="1" id="KW-0597">Phosphoprotein</keyword>
<dbReference type="InterPro" id="IPR000504">
    <property type="entry name" value="RRM_dom"/>
</dbReference>
<evidence type="ECO:0000313" key="6">
    <source>
        <dbReference type="EMBL" id="KAG7660619.1"/>
    </source>
</evidence>
<accession>A0A8J5UUH4</accession>
<feature type="compositionally biased region" description="Low complexity" evidence="4">
    <location>
        <begin position="484"/>
        <end position="497"/>
    </location>
</feature>
<dbReference type="GeneID" id="73472685"/>
<dbReference type="FunFam" id="3.30.70.330:FF:000089">
    <property type="entry name" value="RNA binding protein"/>
    <property type="match status" value="1"/>
</dbReference>
<sequence>MTSETNLSQYHHNLASSTANTMPISQQLQSTSQLQHLHQQLQQQQLPSQHQQQHQQHLQQQQQQQHQHQLQQGPPPPMLSNLNTSSFAPPSLQSTHGILKISNLPSDLTNREATLIFALVIDELVNVEINDYQIYAYFKNSNTCLTTAKLLDGKYIFGNEYPPIKVECDSNTLMHSPTAIAAATHNTQAAFGNLRLSTSASSASVQPQLPQQQQQQPQQQKIPALPVGAAGPVGPPGSGISPPHMNQSQLHHQPSNNSLGNGSTSATTTTDPNTFDMMQKRQSIGNQRSRFVFSDPFSQDGGQQQPPQQPQQPGAITPGAGPVGTIDLSDITGKSILLMESQNDAQEYENLVRDTWGPGNTNQPPQQSQQQGGHTGSSLSSGPQTPGVSAGPINGPSGLDWNIGINQNGSGSGGPSGGAGIVNPPPGEVRRTSSSTAFFNSGTTSATTAVGPNIPPQIGNLIGSQNPKPPIGQPSLNLNLGNPTTTASTTSTTSTTTNPSKKLDDHQQQQPLTIAQKLARGPPTSQTTSTTSSTTSSQTSPPNQNTKVQIVGKDNTMPDLSLLARVPPPANPADQNPPCNTLYVGNLPPDATEAELRALFSPQKGFRRLSFRNKSMSSSTSGPGGSSTNPPAGHGGGGGGHGPMCFVEFEDVAHATRALAELYGRALPRAGGGNGKGGIRLSFSKNPLGVRGPGSGARGRQSMGTGPGGSGSGSGSGASGSGVVTSGSGGVGNYGYSNYHKS</sequence>
<feature type="compositionally biased region" description="Low complexity" evidence="4">
    <location>
        <begin position="522"/>
        <end position="546"/>
    </location>
</feature>
<feature type="compositionally biased region" description="Low complexity" evidence="4">
    <location>
        <begin position="615"/>
        <end position="631"/>
    </location>
</feature>
<feature type="compositionally biased region" description="Gly residues" evidence="4">
    <location>
        <begin position="705"/>
        <end position="720"/>
    </location>
</feature>
<feature type="region of interest" description="Disordered" evidence="4">
    <location>
        <begin position="669"/>
        <end position="742"/>
    </location>
</feature>
<dbReference type="AlphaFoldDB" id="A0A8J5UUH4"/>
<dbReference type="EMBL" id="JAGSYN010000276">
    <property type="protein sequence ID" value="KAG7660619.1"/>
    <property type="molecule type" value="Genomic_DNA"/>
</dbReference>
<keyword evidence="7" id="KW-1185">Reference proteome</keyword>
<dbReference type="PROSITE" id="PS50102">
    <property type="entry name" value="RRM"/>
    <property type="match status" value="1"/>
</dbReference>
<evidence type="ECO:0000256" key="3">
    <source>
        <dbReference type="PROSITE-ProRule" id="PRU00176"/>
    </source>
</evidence>
<feature type="compositionally biased region" description="Low complexity" evidence="4">
    <location>
        <begin position="206"/>
        <end position="243"/>
    </location>
</feature>
<dbReference type="OrthoDB" id="431169at2759"/>
<dbReference type="SMART" id="SM00360">
    <property type="entry name" value="RRM"/>
    <property type="match status" value="1"/>
</dbReference>
<evidence type="ECO:0000256" key="4">
    <source>
        <dbReference type="SAM" id="MobiDB-lite"/>
    </source>
</evidence>
<feature type="domain" description="RRM" evidence="5">
    <location>
        <begin position="580"/>
        <end position="686"/>
    </location>
</feature>
<evidence type="ECO:0000256" key="1">
    <source>
        <dbReference type="ARBA" id="ARBA00022553"/>
    </source>
</evidence>
<feature type="compositionally biased region" description="Low complexity" evidence="4">
    <location>
        <begin position="255"/>
        <end position="274"/>
    </location>
</feature>
<feature type="compositionally biased region" description="Gly residues" evidence="4">
    <location>
        <begin position="410"/>
        <end position="420"/>
    </location>
</feature>
<protein>
    <submittedName>
        <fullName evidence="6">WHI3</fullName>
    </submittedName>
</protein>
<feature type="region of interest" description="Disordered" evidence="4">
    <location>
        <begin position="353"/>
        <end position="586"/>
    </location>
</feature>
<evidence type="ECO:0000313" key="7">
    <source>
        <dbReference type="Proteomes" id="UP000694255"/>
    </source>
</evidence>
<dbReference type="PANTHER" id="PTHR10501">
    <property type="entry name" value="U1 SMALL NUCLEAR RIBONUCLEOPROTEIN A/U2 SMALL NUCLEAR RIBONUCLEOPROTEIN B"/>
    <property type="match status" value="1"/>
</dbReference>
<evidence type="ECO:0000259" key="5">
    <source>
        <dbReference type="PROSITE" id="PS50102"/>
    </source>
</evidence>
<dbReference type="GO" id="GO:0003723">
    <property type="term" value="F:RNA binding"/>
    <property type="evidence" value="ECO:0007669"/>
    <property type="project" value="UniProtKB-UniRule"/>
</dbReference>
<dbReference type="GO" id="GO:0008361">
    <property type="term" value="P:regulation of cell size"/>
    <property type="evidence" value="ECO:0007669"/>
    <property type="project" value="UniProtKB-ARBA"/>
</dbReference>
<feature type="compositionally biased region" description="Polar residues" evidence="4">
    <location>
        <begin position="474"/>
        <end position="483"/>
    </location>
</feature>
<dbReference type="Proteomes" id="UP000694255">
    <property type="component" value="Unassembled WGS sequence"/>
</dbReference>
<comment type="caution">
    <text evidence="6">The sequence shown here is derived from an EMBL/GenBank/DDBJ whole genome shotgun (WGS) entry which is preliminary data.</text>
</comment>
<name>A0A8J5UUH4_9ASCO</name>
<feature type="compositionally biased region" description="Polar residues" evidence="4">
    <location>
        <begin position="244"/>
        <end position="254"/>
    </location>
</feature>
<feature type="compositionally biased region" description="Low complexity" evidence="4">
    <location>
        <begin position="299"/>
        <end position="320"/>
    </location>
</feature>